<keyword evidence="15" id="KW-1185">Reference proteome</keyword>
<dbReference type="PROSITE" id="PS51194">
    <property type="entry name" value="HELICASE_CTER"/>
    <property type="match status" value="1"/>
</dbReference>
<dbReference type="SMART" id="SM00487">
    <property type="entry name" value="DEXDc"/>
    <property type="match status" value="1"/>
</dbReference>
<dbReference type="EMBL" id="KZ805316">
    <property type="protein sequence ID" value="PVI05142.1"/>
    <property type="molecule type" value="Genomic_DNA"/>
</dbReference>
<comment type="similarity">
    <text evidence="1">Belongs to the helicase family. SKI2 subfamily.</text>
</comment>
<dbReference type="Gene3D" id="1.10.3380.10">
    <property type="entry name" value="Sec63 N-terminal domain-like domain"/>
    <property type="match status" value="1"/>
</dbReference>
<evidence type="ECO:0000256" key="6">
    <source>
        <dbReference type="ARBA" id="ARBA00023235"/>
    </source>
</evidence>
<evidence type="ECO:0000256" key="2">
    <source>
        <dbReference type="ARBA" id="ARBA00022741"/>
    </source>
</evidence>
<comment type="catalytic activity">
    <reaction evidence="8">
        <text>Couples ATP hydrolysis with the unwinding of duplex DNA by translocating in the 3'-5' direction.</text>
        <dbReference type="EC" id="5.6.2.4"/>
    </reaction>
</comment>
<evidence type="ECO:0000256" key="1">
    <source>
        <dbReference type="ARBA" id="ARBA00010140"/>
    </source>
</evidence>
<dbReference type="Gene3D" id="1.10.10.10">
    <property type="entry name" value="Winged helix-like DNA-binding domain superfamily/Winged helix DNA-binding domain"/>
    <property type="match status" value="1"/>
</dbReference>
<dbReference type="PANTHER" id="PTHR47835">
    <property type="entry name" value="HFM1, ATP DEPENDENT DNA HELICASE HOMOLOG"/>
    <property type="match status" value="1"/>
</dbReference>
<keyword evidence="6" id="KW-0413">Isomerase</keyword>
<dbReference type="STRING" id="97972.A0A2V1E4R3"/>
<feature type="compositionally biased region" description="Polar residues" evidence="11">
    <location>
        <begin position="1326"/>
        <end position="1336"/>
    </location>
</feature>
<dbReference type="Pfam" id="PF02889">
    <property type="entry name" value="Sec63"/>
    <property type="match status" value="1"/>
</dbReference>
<dbReference type="SUPFAM" id="SSF46785">
    <property type="entry name" value="Winged helix' DNA-binding domain"/>
    <property type="match status" value="1"/>
</dbReference>
<evidence type="ECO:0000313" key="15">
    <source>
        <dbReference type="Proteomes" id="UP000244855"/>
    </source>
</evidence>
<feature type="compositionally biased region" description="Basic and acidic residues" evidence="11">
    <location>
        <begin position="1337"/>
        <end position="1348"/>
    </location>
</feature>
<evidence type="ECO:0000313" key="14">
    <source>
        <dbReference type="EMBL" id="PVI05142.1"/>
    </source>
</evidence>
<evidence type="ECO:0000256" key="9">
    <source>
        <dbReference type="ARBA" id="ARBA00034808"/>
    </source>
</evidence>
<feature type="compositionally biased region" description="Basic and acidic residues" evidence="11">
    <location>
        <begin position="154"/>
        <end position="176"/>
    </location>
</feature>
<feature type="compositionally biased region" description="Acidic residues" evidence="11">
    <location>
        <begin position="1089"/>
        <end position="1099"/>
    </location>
</feature>
<feature type="region of interest" description="Disordered" evidence="11">
    <location>
        <begin position="1326"/>
        <end position="1348"/>
    </location>
</feature>
<name>A0A2V1E4R3_9PLEO</name>
<dbReference type="SUPFAM" id="SSF158702">
    <property type="entry name" value="Sec63 N-terminal domain-like"/>
    <property type="match status" value="1"/>
</dbReference>
<feature type="region of interest" description="Disordered" evidence="11">
    <location>
        <begin position="1"/>
        <end position="21"/>
    </location>
</feature>
<dbReference type="InterPro" id="IPR011545">
    <property type="entry name" value="DEAD/DEAH_box_helicase_dom"/>
</dbReference>
<comment type="catalytic activity">
    <reaction evidence="10">
        <text>ATP + H2O = ADP + phosphate + H(+)</text>
        <dbReference type="Rhea" id="RHEA:13065"/>
        <dbReference type="ChEBI" id="CHEBI:15377"/>
        <dbReference type="ChEBI" id="CHEBI:15378"/>
        <dbReference type="ChEBI" id="CHEBI:30616"/>
        <dbReference type="ChEBI" id="CHEBI:43474"/>
        <dbReference type="ChEBI" id="CHEBI:456216"/>
        <dbReference type="EC" id="5.6.2.4"/>
    </reaction>
</comment>
<dbReference type="FunFam" id="1.10.10.10:FF:000012">
    <property type="entry name" value="U5 small nuclear ribonucleoprotein helicase"/>
    <property type="match status" value="1"/>
</dbReference>
<keyword evidence="4" id="KW-0347">Helicase</keyword>
<dbReference type="SMART" id="SM00973">
    <property type="entry name" value="Sec63"/>
    <property type="match status" value="1"/>
</dbReference>
<feature type="region of interest" description="Disordered" evidence="11">
    <location>
        <begin position="1184"/>
        <end position="1269"/>
    </location>
</feature>
<dbReference type="FunFam" id="1.10.3380.10:FF:000012">
    <property type="entry name" value="DEAD/DEAH box DNA helicase"/>
    <property type="match status" value="1"/>
</dbReference>
<sequence length="1535" mass="171632">MMPQNHSQSLFPISDTSTSQHYPVLQPRFKQTPQAVPPRNRYRAYNKRGDGGGFVEDCVEDDWGEEYGDTMEFDEFDEKILRESMEDRKGRAEKGLARLSFADSYPRPAYRASGEVAENVDAGRFAFVPPDLPESSSDAPFGNSSSPAFQASQRRAENEYSSRGQQHDSSHAHENETLYEIEPGPPRVIDSRRPKSRFLPTPSRSVPTVQPSVPVCQGIPLVLVSELPPRLRTVFPYPNFNAVQSKCFEAVYKSDHNFVLAAPTGSGKTVILELAICRAISTNNVDQYKIVYQAPTKALCSERQRDWEKKFTPVGLKCLELTGDSDAADLKAVQSANIIVTTPEKWDSITRKWKDHEKLMRLIKLFLIDEVHILKEDRGATLEAIVSRMKSIGTDVRFVALSATVPNFSDVATWLGKSSALPWEPAVHERFGEEFRPVRLRKHVCGYTSNNPNEFAFEKVLDANLPSVIKKYSERKPIMIFCNTRKSTVATAQKLANWWATSPPNDRMWSAPSATLSFRNKELRSCTASGVAFHHAGISPEDRIAVEEAYLKNIISVICCTSTLAVGVNLPCHMVIIKNTVTFVNGMGTQEYADLDIMQMLGRAGRPQFEDTAVAVIMTRQGKVAKYDKMVTGEEVLESTLHQNLIDHLNAEICLGMIKDLPSANRWLTSTFLYVRLGKNSAHYKMDGSVSGQAIEEQLNDICFRDVSLLRENGLMTGEEDFRSTEFGQAMARYYVHFKTMLVFMGLPRKAAISEILSAVAQASEFEAIRFRQGEKSLYKHINKSAFIRFPIQVDLALPPQKISLLIQSVLGAADIPWDGEFAKHKVQYISETTQVFRSLTRLIRCIIDCQIVLEDAVSINNALMLERSISARVWDDSPSQMKQIDKIGIVGVRKLANAGIRSIEELECTEPHKIESIIGRNPPFGLSVVEQLKKFPKLRISLSLQPNSISKTPEGVKVTVKADIGFINEKIPEFFNSKPVYVCMLAETSDGHKVHFARTSSRQLGRGQLITFTTLLTSPDLGINAYIMCDGIAGTQRCASVTPKVAPSMFPSRQPFSSPRPPNRPTSNMGRRRIENVTQTKKRHLSNEEYDDGGIDDDELMKVSSYDLDFDHIENFANPSDTLTRNNTAKNASSKDNGWVKPSGCTQDDEQEPKQLGNGKWACNHPCKNKQACKHLCCKEGMDKPPKKPAPKRTPSDEPSSRSTQHVQEKPTSKSIQTKLQVSPAKRSGSNSMAQLDLTQPAKRRKVENSKHAKFSKDLHKRDTSSSINSVIHTKPEYCYAEGGDYNLSFMKNSKDPNTSDYGDMDFEDLTCDPVQPEQSQLRQFNLDTSISSPKSSKDVTVNHDRRSDTFDDNDSLFEDVVNIADDSGGIHMDKDADMQDYGNFDDDFGFDLDDTPGFDISATMTAEDESSITLAQDGQSPPRTKVAMAPPRKARLPFLADTSSPKSGTSPMEPTGKGREQNHLERADGDAEMLEQRGSNRNRMDNRQDAKRDGETATKDEIQVKEESVPAGFREVDAWVYEEYGDVVEIVDE</sequence>
<feature type="compositionally biased region" description="Polar residues" evidence="11">
    <location>
        <begin position="1118"/>
        <end position="1137"/>
    </location>
</feature>
<dbReference type="EC" id="5.6.2.4" evidence="9"/>
<gene>
    <name evidence="14" type="ORF">DM02DRAFT_555261</name>
</gene>
<dbReference type="GO" id="GO:0016787">
    <property type="term" value="F:hydrolase activity"/>
    <property type="evidence" value="ECO:0007669"/>
    <property type="project" value="UniProtKB-KW"/>
</dbReference>
<keyword evidence="5" id="KW-0067">ATP-binding</keyword>
<dbReference type="Pfam" id="PF23445">
    <property type="entry name" value="WHD_SNRNP200"/>
    <property type="match status" value="1"/>
</dbReference>
<feature type="domain" description="Helicase C-terminal" evidence="13">
    <location>
        <begin position="464"/>
        <end position="653"/>
    </location>
</feature>
<evidence type="ECO:0000256" key="4">
    <source>
        <dbReference type="ARBA" id="ARBA00022806"/>
    </source>
</evidence>
<dbReference type="Pfam" id="PF00270">
    <property type="entry name" value="DEAD"/>
    <property type="match status" value="1"/>
</dbReference>
<dbReference type="InterPro" id="IPR014001">
    <property type="entry name" value="Helicase_ATP-bd"/>
</dbReference>
<evidence type="ECO:0000259" key="13">
    <source>
        <dbReference type="PROSITE" id="PS51194"/>
    </source>
</evidence>
<dbReference type="Proteomes" id="UP000244855">
    <property type="component" value="Unassembled WGS sequence"/>
</dbReference>
<evidence type="ECO:0000256" key="3">
    <source>
        <dbReference type="ARBA" id="ARBA00022801"/>
    </source>
</evidence>
<dbReference type="SUPFAM" id="SSF52540">
    <property type="entry name" value="P-loop containing nucleoside triphosphate hydrolases"/>
    <property type="match status" value="1"/>
</dbReference>
<dbReference type="OrthoDB" id="5575at2759"/>
<dbReference type="InterPro" id="IPR027417">
    <property type="entry name" value="P-loop_NTPase"/>
</dbReference>
<accession>A0A2V1E4R3</accession>
<dbReference type="GO" id="GO:0051321">
    <property type="term" value="P:meiotic cell cycle"/>
    <property type="evidence" value="ECO:0007669"/>
    <property type="project" value="UniProtKB-KW"/>
</dbReference>
<feature type="domain" description="Helicase ATP-binding" evidence="12">
    <location>
        <begin position="249"/>
        <end position="423"/>
    </location>
</feature>
<feature type="region of interest" description="Disordered" evidence="11">
    <location>
        <begin position="128"/>
        <end position="205"/>
    </location>
</feature>
<feature type="compositionally biased region" description="Basic and acidic residues" evidence="11">
    <location>
        <begin position="1248"/>
        <end position="1265"/>
    </location>
</feature>
<dbReference type="GO" id="GO:0043138">
    <property type="term" value="F:3'-5' DNA helicase activity"/>
    <property type="evidence" value="ECO:0007669"/>
    <property type="project" value="UniProtKB-EC"/>
</dbReference>
<feature type="compositionally biased region" description="Polar residues" evidence="11">
    <location>
        <begin position="1229"/>
        <end position="1239"/>
    </location>
</feature>
<feature type="compositionally biased region" description="Basic and acidic residues" evidence="11">
    <location>
        <begin position="1484"/>
        <end position="1510"/>
    </location>
</feature>
<keyword evidence="3 14" id="KW-0378">Hydrolase</keyword>
<dbReference type="GO" id="GO:0003676">
    <property type="term" value="F:nucleic acid binding"/>
    <property type="evidence" value="ECO:0007669"/>
    <property type="project" value="InterPro"/>
</dbReference>
<dbReference type="InterPro" id="IPR001650">
    <property type="entry name" value="Helicase_C-like"/>
</dbReference>
<dbReference type="Pfam" id="PF00271">
    <property type="entry name" value="Helicase_C"/>
    <property type="match status" value="1"/>
</dbReference>
<feature type="region of interest" description="Disordered" evidence="11">
    <location>
        <begin position="1117"/>
        <end position="1156"/>
    </location>
</feature>
<proteinExistence type="inferred from homology"/>
<dbReference type="InterPro" id="IPR004179">
    <property type="entry name" value="Sec63-dom"/>
</dbReference>
<dbReference type="PANTHER" id="PTHR47835:SF3">
    <property type="entry name" value="HELICASE FOR MEIOSIS 1"/>
    <property type="match status" value="1"/>
</dbReference>
<feature type="compositionally biased region" description="Basic and acidic residues" evidence="11">
    <location>
        <begin position="1458"/>
        <end position="1471"/>
    </location>
</feature>
<dbReference type="Gene3D" id="3.40.50.300">
    <property type="entry name" value="P-loop containing nucleotide triphosphate hydrolases"/>
    <property type="match status" value="2"/>
</dbReference>
<feature type="compositionally biased region" description="Polar residues" evidence="11">
    <location>
        <begin position="1413"/>
        <end position="1424"/>
    </location>
</feature>
<reference evidence="14 15" key="1">
    <citation type="journal article" date="2018" name="Sci. Rep.">
        <title>Comparative genomics provides insights into the lifestyle and reveals functional heterogeneity of dark septate endophytic fungi.</title>
        <authorList>
            <person name="Knapp D.G."/>
            <person name="Nemeth J.B."/>
            <person name="Barry K."/>
            <person name="Hainaut M."/>
            <person name="Henrissat B."/>
            <person name="Johnson J."/>
            <person name="Kuo A."/>
            <person name="Lim J.H.P."/>
            <person name="Lipzen A."/>
            <person name="Nolan M."/>
            <person name="Ohm R.A."/>
            <person name="Tamas L."/>
            <person name="Grigoriev I.V."/>
            <person name="Spatafora J.W."/>
            <person name="Nagy L.G."/>
            <person name="Kovacs G.M."/>
        </authorList>
    </citation>
    <scope>NUCLEOTIDE SEQUENCE [LARGE SCALE GENOMIC DNA]</scope>
    <source>
        <strain evidence="14 15">DSE2036</strain>
    </source>
</reference>
<keyword evidence="7" id="KW-0469">Meiosis</keyword>
<keyword evidence="2" id="KW-0547">Nucleotide-binding</keyword>
<organism evidence="14 15">
    <name type="scientific">Periconia macrospinosa</name>
    <dbReference type="NCBI Taxonomy" id="97972"/>
    <lineage>
        <taxon>Eukaryota</taxon>
        <taxon>Fungi</taxon>
        <taxon>Dikarya</taxon>
        <taxon>Ascomycota</taxon>
        <taxon>Pezizomycotina</taxon>
        <taxon>Dothideomycetes</taxon>
        <taxon>Pleosporomycetidae</taxon>
        <taxon>Pleosporales</taxon>
        <taxon>Massarineae</taxon>
        <taxon>Periconiaceae</taxon>
        <taxon>Periconia</taxon>
    </lineage>
</organism>
<dbReference type="CDD" id="cd18795">
    <property type="entry name" value="SF2_C_Ski2"/>
    <property type="match status" value="1"/>
</dbReference>
<dbReference type="SMART" id="SM00490">
    <property type="entry name" value="HELICc"/>
    <property type="match status" value="1"/>
</dbReference>
<feature type="region of interest" description="Disordered" evidence="11">
    <location>
        <begin position="1408"/>
        <end position="1512"/>
    </location>
</feature>
<evidence type="ECO:0000256" key="8">
    <source>
        <dbReference type="ARBA" id="ARBA00034617"/>
    </source>
</evidence>
<dbReference type="InterPro" id="IPR052247">
    <property type="entry name" value="Meiotic_Crossover_Helicase"/>
</dbReference>
<dbReference type="GO" id="GO:0005524">
    <property type="term" value="F:ATP binding"/>
    <property type="evidence" value="ECO:0007669"/>
    <property type="project" value="UniProtKB-KW"/>
</dbReference>
<evidence type="ECO:0000256" key="5">
    <source>
        <dbReference type="ARBA" id="ARBA00022840"/>
    </source>
</evidence>
<dbReference type="InterPro" id="IPR036388">
    <property type="entry name" value="WH-like_DNA-bd_sf"/>
</dbReference>
<feature type="compositionally biased region" description="Polar residues" evidence="11">
    <location>
        <begin position="134"/>
        <end position="153"/>
    </location>
</feature>
<dbReference type="PROSITE" id="PS51192">
    <property type="entry name" value="HELICASE_ATP_BIND_1"/>
    <property type="match status" value="1"/>
</dbReference>
<feature type="compositionally biased region" description="Polar residues" evidence="11">
    <location>
        <begin position="1443"/>
        <end position="1454"/>
    </location>
</feature>
<evidence type="ECO:0000256" key="10">
    <source>
        <dbReference type="ARBA" id="ARBA00048988"/>
    </source>
</evidence>
<dbReference type="InterPro" id="IPR036390">
    <property type="entry name" value="WH_DNA-bd_sf"/>
</dbReference>
<evidence type="ECO:0000256" key="7">
    <source>
        <dbReference type="ARBA" id="ARBA00023254"/>
    </source>
</evidence>
<dbReference type="InterPro" id="IPR057842">
    <property type="entry name" value="WH_MER3"/>
</dbReference>
<evidence type="ECO:0000259" key="12">
    <source>
        <dbReference type="PROSITE" id="PS51192"/>
    </source>
</evidence>
<protein>
    <recommendedName>
        <fullName evidence="9">DNA 3'-5' helicase</fullName>
        <ecNumber evidence="9">5.6.2.4</ecNumber>
    </recommendedName>
</protein>
<feature type="region of interest" description="Disordered" evidence="11">
    <location>
        <begin position="1050"/>
        <end position="1099"/>
    </location>
</feature>
<evidence type="ECO:0000256" key="11">
    <source>
        <dbReference type="SAM" id="MobiDB-lite"/>
    </source>
</evidence>